<dbReference type="PANTHER" id="PTHR30136">
    <property type="entry name" value="HELIX-TURN-HELIX TRANSCRIPTIONAL REGULATOR, ICLR FAMILY"/>
    <property type="match status" value="1"/>
</dbReference>
<dbReference type="InterPro" id="IPR005471">
    <property type="entry name" value="Tscrpt_reg_IclR_N"/>
</dbReference>
<feature type="domain" description="HTH iclR-type" evidence="4">
    <location>
        <begin position="3"/>
        <end position="65"/>
    </location>
</feature>
<dbReference type="SMART" id="SM00346">
    <property type="entry name" value="HTH_ICLR"/>
    <property type="match status" value="1"/>
</dbReference>
<organism evidence="6 7">
    <name type="scientific">Planomicrobium stackebrandtii</name>
    <dbReference type="NCBI Taxonomy" id="253160"/>
    <lineage>
        <taxon>Bacteria</taxon>
        <taxon>Bacillati</taxon>
        <taxon>Bacillota</taxon>
        <taxon>Bacilli</taxon>
        <taxon>Bacillales</taxon>
        <taxon>Caryophanaceae</taxon>
        <taxon>Planomicrobium</taxon>
    </lineage>
</organism>
<protein>
    <submittedName>
        <fullName evidence="6">DNA-binding IclR family transcriptional regulator</fullName>
    </submittedName>
</protein>
<evidence type="ECO:0000256" key="1">
    <source>
        <dbReference type="ARBA" id="ARBA00023015"/>
    </source>
</evidence>
<evidence type="ECO:0000259" key="5">
    <source>
        <dbReference type="PROSITE" id="PS51078"/>
    </source>
</evidence>
<proteinExistence type="predicted"/>
<keyword evidence="2 6" id="KW-0238">DNA-binding</keyword>
<dbReference type="PANTHER" id="PTHR30136:SF24">
    <property type="entry name" value="HTH-TYPE TRANSCRIPTIONAL REPRESSOR ALLR"/>
    <property type="match status" value="1"/>
</dbReference>
<evidence type="ECO:0000259" key="4">
    <source>
        <dbReference type="PROSITE" id="PS51077"/>
    </source>
</evidence>
<keyword evidence="7" id="KW-1185">Reference proteome</keyword>
<dbReference type="GO" id="GO:0003677">
    <property type="term" value="F:DNA binding"/>
    <property type="evidence" value="ECO:0007669"/>
    <property type="project" value="UniProtKB-KW"/>
</dbReference>
<evidence type="ECO:0000313" key="6">
    <source>
        <dbReference type="EMBL" id="MDQ0428408.1"/>
    </source>
</evidence>
<dbReference type="Pfam" id="PF09339">
    <property type="entry name" value="HTH_IclR"/>
    <property type="match status" value="1"/>
</dbReference>
<dbReference type="Gene3D" id="1.10.10.10">
    <property type="entry name" value="Winged helix-like DNA-binding domain superfamily/Winged helix DNA-binding domain"/>
    <property type="match status" value="1"/>
</dbReference>
<dbReference type="InterPro" id="IPR029016">
    <property type="entry name" value="GAF-like_dom_sf"/>
</dbReference>
<gene>
    <name evidence="6" type="ORF">QOZ98_001234</name>
</gene>
<dbReference type="InterPro" id="IPR036388">
    <property type="entry name" value="WH-like_DNA-bd_sf"/>
</dbReference>
<evidence type="ECO:0000313" key="7">
    <source>
        <dbReference type="Proteomes" id="UP001241988"/>
    </source>
</evidence>
<dbReference type="PROSITE" id="PS51077">
    <property type="entry name" value="HTH_ICLR"/>
    <property type="match status" value="1"/>
</dbReference>
<comment type="caution">
    <text evidence="6">The sequence shown here is derived from an EMBL/GenBank/DDBJ whole genome shotgun (WGS) entry which is preliminary data.</text>
</comment>
<reference evidence="6 7" key="1">
    <citation type="submission" date="2023-07" db="EMBL/GenBank/DDBJ databases">
        <title>Genomic Encyclopedia of Type Strains, Phase IV (KMG-IV): sequencing the most valuable type-strain genomes for metagenomic binning, comparative biology and taxonomic classification.</title>
        <authorList>
            <person name="Goeker M."/>
        </authorList>
    </citation>
    <scope>NUCLEOTIDE SEQUENCE [LARGE SCALE GENOMIC DNA]</scope>
    <source>
        <strain evidence="6 7">DSM 16419</strain>
    </source>
</reference>
<dbReference type="EMBL" id="JAUSWB010000002">
    <property type="protein sequence ID" value="MDQ0428408.1"/>
    <property type="molecule type" value="Genomic_DNA"/>
</dbReference>
<dbReference type="PROSITE" id="PS51078">
    <property type="entry name" value="ICLR_ED"/>
    <property type="match status" value="1"/>
</dbReference>
<dbReference type="Proteomes" id="UP001241988">
    <property type="component" value="Unassembled WGS sequence"/>
</dbReference>
<dbReference type="InterPro" id="IPR036390">
    <property type="entry name" value="WH_DNA-bd_sf"/>
</dbReference>
<dbReference type="Gene3D" id="3.30.450.40">
    <property type="match status" value="1"/>
</dbReference>
<dbReference type="SUPFAM" id="SSF46785">
    <property type="entry name" value="Winged helix' DNA-binding domain"/>
    <property type="match status" value="1"/>
</dbReference>
<keyword evidence="1" id="KW-0805">Transcription regulation</keyword>
<accession>A0ABU0GTK9</accession>
<dbReference type="Pfam" id="PF01614">
    <property type="entry name" value="IclR_C"/>
    <property type="match status" value="1"/>
</dbReference>
<evidence type="ECO:0000256" key="3">
    <source>
        <dbReference type="ARBA" id="ARBA00023163"/>
    </source>
</evidence>
<evidence type="ECO:0000256" key="2">
    <source>
        <dbReference type="ARBA" id="ARBA00023125"/>
    </source>
</evidence>
<feature type="domain" description="IclR-ED" evidence="5">
    <location>
        <begin position="66"/>
        <end position="247"/>
    </location>
</feature>
<dbReference type="InterPro" id="IPR050707">
    <property type="entry name" value="HTH_MetabolicPath_Reg"/>
</dbReference>
<name>A0ABU0GTK9_9BACL</name>
<dbReference type="InterPro" id="IPR014757">
    <property type="entry name" value="Tscrpt_reg_IclR_C"/>
</dbReference>
<dbReference type="SUPFAM" id="SSF55781">
    <property type="entry name" value="GAF domain-like"/>
    <property type="match status" value="1"/>
</dbReference>
<sequence length="262" mass="29736">MSSKTVDKALSILDAFTVETPTWGLRELSRQIDMNHTIVHRILTTFEDKGYLYCNPETKKYELGIKFIELNNVVEEHLNISSIIQPIMKEIALKTGESVVLTILDEEEGVFVKIVESEQKVRFAESVGKRSSLYIGASHKVILAYLPLEIQHNIVDEGVAHSAKHIKSKETFLGHLERVKEQGWCYSEGETFDDVAACSVPLFDNKHQILGSLSIAGPKYRLSQEQSEEKLPILQEHVKKLNAILGKVNFPSRRNFLTKKFI</sequence>
<keyword evidence="3" id="KW-0804">Transcription</keyword>
<dbReference type="RefSeq" id="WP_308786578.1">
    <property type="nucleotide sequence ID" value="NZ_JAUSWB010000002.1"/>
</dbReference>